<dbReference type="Gene3D" id="3.40.50.12780">
    <property type="entry name" value="N-terminal domain of ligase-like"/>
    <property type="match status" value="1"/>
</dbReference>
<dbReference type="Gene3D" id="3.30.300.30">
    <property type="match status" value="1"/>
</dbReference>
<dbReference type="AlphaFoldDB" id="A0A4R1PWU2"/>
<accession>A0A4R1PWU2</accession>
<dbReference type="Proteomes" id="UP000295063">
    <property type="component" value="Unassembled WGS sequence"/>
</dbReference>
<dbReference type="RefSeq" id="WP_132080492.1">
    <property type="nucleotide sequence ID" value="NZ_SLUI01000007.1"/>
</dbReference>
<reference evidence="2 3" key="1">
    <citation type="submission" date="2019-03" db="EMBL/GenBank/DDBJ databases">
        <title>Genomic Encyclopedia of Type Strains, Phase IV (KMG-IV): sequencing the most valuable type-strain genomes for metagenomic binning, comparative biology and taxonomic classification.</title>
        <authorList>
            <person name="Goeker M."/>
        </authorList>
    </citation>
    <scope>NUCLEOTIDE SEQUENCE [LARGE SCALE GENOMIC DNA]</scope>
    <source>
        <strain evidence="2 3">DSM 15969</strain>
    </source>
</reference>
<dbReference type="InterPro" id="IPR000873">
    <property type="entry name" value="AMP-dep_synth/lig_dom"/>
</dbReference>
<dbReference type="PANTHER" id="PTHR43845:SF1">
    <property type="entry name" value="BLR5969 PROTEIN"/>
    <property type="match status" value="1"/>
</dbReference>
<name>A0A4R1PWU2_9FIRM</name>
<sequence>MITEVLDRALRRFEARNVQPGIIKKAGPLLRRMVQNGLRPELITAIQQQRLGDTIRYVATHSPFYRRMFTESGIHPDDIRSISDLEKLPFTTAGDLRQWEEFLCVPEEKLAAVYTTSGTTGEPKRVYYTFREIQALSNLYGIAVRLAHQGRLIALIAMPVGHGLWIGGASVQRAVERAGGLPLNVGADDPRETIKWMQRFAPNILFSSTSYLTALTREAQQSGFHMPLDKIILAGELVTAEHKAVFSQYWGAAVFDSYGSTEIGGAQTIAMPECCAFHLNDFHLITEIIDPVSGKPSQEGELVFTTIRREGMPLVRYRSGDKAQWAECGCWLPLQAVTIKGRTDDMIVAGDMNFYGRVIADAVGRVPGSTGRVAVVVEKERLADKITVKAEGQADRTVVENALLAEYPQLMVNTKNGSLLLAIEIVQDLGKQIKNVKVHDLR</sequence>
<keyword evidence="3" id="KW-1185">Reference proteome</keyword>
<protein>
    <submittedName>
        <fullName evidence="2">Phenylacetate-CoA ligase</fullName>
    </submittedName>
</protein>
<dbReference type="InterPro" id="IPR020845">
    <property type="entry name" value="AMP-binding_CS"/>
</dbReference>
<comment type="caution">
    <text evidence="2">The sequence shown here is derived from an EMBL/GenBank/DDBJ whole genome shotgun (WGS) entry which is preliminary data.</text>
</comment>
<dbReference type="OrthoDB" id="580775at2"/>
<proteinExistence type="predicted"/>
<gene>
    <name evidence="2" type="ORF">EV210_107148</name>
</gene>
<evidence type="ECO:0000313" key="2">
    <source>
        <dbReference type="EMBL" id="TCL36884.1"/>
    </source>
</evidence>
<organism evidence="2 3">
    <name type="scientific">Anaerospora hongkongensis</name>
    <dbReference type="NCBI Taxonomy" id="244830"/>
    <lineage>
        <taxon>Bacteria</taxon>
        <taxon>Bacillati</taxon>
        <taxon>Bacillota</taxon>
        <taxon>Negativicutes</taxon>
        <taxon>Selenomonadales</taxon>
        <taxon>Sporomusaceae</taxon>
        <taxon>Anaerospora</taxon>
    </lineage>
</organism>
<keyword evidence="2" id="KW-0436">Ligase</keyword>
<evidence type="ECO:0000259" key="1">
    <source>
        <dbReference type="Pfam" id="PF00501"/>
    </source>
</evidence>
<dbReference type="InterPro" id="IPR045851">
    <property type="entry name" value="AMP-bd_C_sf"/>
</dbReference>
<dbReference type="EMBL" id="SLUI01000007">
    <property type="protein sequence ID" value="TCL36884.1"/>
    <property type="molecule type" value="Genomic_DNA"/>
</dbReference>
<dbReference type="SUPFAM" id="SSF56801">
    <property type="entry name" value="Acetyl-CoA synthetase-like"/>
    <property type="match status" value="1"/>
</dbReference>
<dbReference type="InterPro" id="IPR042099">
    <property type="entry name" value="ANL_N_sf"/>
</dbReference>
<feature type="domain" description="AMP-dependent synthetase/ligase" evidence="1">
    <location>
        <begin position="104"/>
        <end position="272"/>
    </location>
</feature>
<dbReference type="Pfam" id="PF00501">
    <property type="entry name" value="AMP-binding"/>
    <property type="match status" value="1"/>
</dbReference>
<evidence type="ECO:0000313" key="3">
    <source>
        <dbReference type="Proteomes" id="UP000295063"/>
    </source>
</evidence>
<dbReference type="GO" id="GO:0016874">
    <property type="term" value="F:ligase activity"/>
    <property type="evidence" value="ECO:0007669"/>
    <property type="project" value="UniProtKB-KW"/>
</dbReference>
<dbReference type="PANTHER" id="PTHR43845">
    <property type="entry name" value="BLR5969 PROTEIN"/>
    <property type="match status" value="1"/>
</dbReference>
<dbReference type="PROSITE" id="PS00455">
    <property type="entry name" value="AMP_BINDING"/>
    <property type="match status" value="1"/>
</dbReference>